<dbReference type="GO" id="GO:0016747">
    <property type="term" value="F:acyltransferase activity, transferring groups other than amino-acyl groups"/>
    <property type="evidence" value="ECO:0007669"/>
    <property type="project" value="InterPro"/>
</dbReference>
<dbReference type="InterPro" id="IPR013601">
    <property type="entry name" value="FAE1_typ3_polyketide_synth"/>
</dbReference>
<evidence type="ECO:0008006" key="5">
    <source>
        <dbReference type="Google" id="ProtNLM"/>
    </source>
</evidence>
<evidence type="ECO:0000256" key="1">
    <source>
        <dbReference type="ARBA" id="ARBA00023315"/>
    </source>
</evidence>
<sequence>MNRYKMKESVKTFNLSGMGCSANVIAVDMAKDLFKIYHDSYALVVGTENTTVNANYGGSDKAMMLTNCLFRVGGNAVLLSNKAKDAARAKMKLLHVVRTNVAADDEAYGCVMSKEDAEGFYGIGLRQSLIEVAGNAVRKNMTTLGSKVLPITELLYYAYNVFCIKALKRNLKPYIPNFRLAFSHFCIHPGGRAVVNGVGKNLRLSDYDLEPSRMALHRFGNTSTSGLWYEVAYLEAKRRFKVGDRVWQIGLGSGFKCNSAVWEVMNETKPREANVWDDCIHRHPCNTRNRFTDDYCRKLIDTFRK</sequence>
<dbReference type="GO" id="GO:0016020">
    <property type="term" value="C:membrane"/>
    <property type="evidence" value="ECO:0007669"/>
    <property type="project" value="InterPro"/>
</dbReference>
<feature type="domain" description="Chalcone/stilbene synthase C-terminal" evidence="2">
    <location>
        <begin position="185"/>
        <end position="237"/>
    </location>
</feature>
<feature type="domain" description="FAE" evidence="3">
    <location>
        <begin position="1"/>
        <end position="163"/>
    </location>
</feature>
<reference evidence="4" key="1">
    <citation type="submission" date="2010-04" db="EMBL/GenBank/DDBJ databases">
        <authorList>
            <person name="Reid K.E."/>
            <person name="Liao N."/>
            <person name="Chan S."/>
            <person name="Docking R."/>
            <person name="Taylor G."/>
            <person name="Moore R."/>
            <person name="Mayo M."/>
            <person name="Munro S."/>
            <person name="King J."/>
            <person name="Yanchuk A."/>
            <person name="Holt R."/>
            <person name="Jones S."/>
            <person name="Marra M."/>
            <person name="Ritland C.E."/>
            <person name="Ritland K."/>
            <person name="Bohlmann J."/>
        </authorList>
    </citation>
    <scope>NUCLEOTIDE SEQUENCE</scope>
    <source>
        <tissue evidence="4">Buds collected with no treatment. Collection October 2007</tissue>
    </source>
</reference>
<keyword evidence="1" id="KW-0012">Acyltransferase</keyword>
<dbReference type="EMBL" id="BT122247">
    <property type="protein sequence ID" value="ADE75636.1"/>
    <property type="molecule type" value="mRNA"/>
</dbReference>
<dbReference type="Pfam" id="PF08392">
    <property type="entry name" value="FAE1_CUT1_RppA"/>
    <property type="match status" value="1"/>
</dbReference>
<evidence type="ECO:0000313" key="4">
    <source>
        <dbReference type="EMBL" id="ADE75636.1"/>
    </source>
</evidence>
<name>D5A7W7_PICSI</name>
<accession>D5A7W7</accession>
<evidence type="ECO:0000259" key="3">
    <source>
        <dbReference type="Pfam" id="PF08392"/>
    </source>
</evidence>
<keyword evidence="1" id="KW-0808">Transferase</keyword>
<dbReference type="SUPFAM" id="SSF53901">
    <property type="entry name" value="Thiolase-like"/>
    <property type="match status" value="2"/>
</dbReference>
<dbReference type="InterPro" id="IPR016039">
    <property type="entry name" value="Thiolase-like"/>
</dbReference>
<protein>
    <recommendedName>
        <fullName evidence="5">Very-long-chain 3-oxoacyl-CoA synthase</fullName>
    </recommendedName>
</protein>
<dbReference type="Gene3D" id="3.40.47.10">
    <property type="match status" value="1"/>
</dbReference>
<dbReference type="InterPro" id="IPR012392">
    <property type="entry name" value="3-ktacl-CoA_syn"/>
</dbReference>
<evidence type="ECO:0000259" key="2">
    <source>
        <dbReference type="Pfam" id="PF02797"/>
    </source>
</evidence>
<proteinExistence type="evidence at transcript level"/>
<dbReference type="CDD" id="cd00831">
    <property type="entry name" value="CHS_like"/>
    <property type="match status" value="1"/>
</dbReference>
<dbReference type="Pfam" id="PF02797">
    <property type="entry name" value="Chal_sti_synt_C"/>
    <property type="match status" value="1"/>
</dbReference>
<organism evidence="4">
    <name type="scientific">Picea sitchensis</name>
    <name type="common">Sitka spruce</name>
    <name type="synonym">Pinus sitchensis</name>
    <dbReference type="NCBI Taxonomy" id="3332"/>
    <lineage>
        <taxon>Eukaryota</taxon>
        <taxon>Viridiplantae</taxon>
        <taxon>Streptophyta</taxon>
        <taxon>Embryophyta</taxon>
        <taxon>Tracheophyta</taxon>
        <taxon>Spermatophyta</taxon>
        <taxon>Pinopsida</taxon>
        <taxon>Pinidae</taxon>
        <taxon>Conifers I</taxon>
        <taxon>Pinales</taxon>
        <taxon>Pinaceae</taxon>
        <taxon>Picea</taxon>
    </lineage>
</organism>
<dbReference type="GO" id="GO:0006633">
    <property type="term" value="P:fatty acid biosynthetic process"/>
    <property type="evidence" value="ECO:0007669"/>
    <property type="project" value="InterPro"/>
</dbReference>
<dbReference type="AlphaFoldDB" id="D5A7W7"/>
<dbReference type="PANTHER" id="PTHR31561">
    <property type="entry name" value="3-KETOACYL-COA SYNTHASE"/>
    <property type="match status" value="1"/>
</dbReference>
<dbReference type="InterPro" id="IPR012328">
    <property type="entry name" value="Chalcone/stilbene_synt_C"/>
</dbReference>